<feature type="domain" description="Disease resistance protein RPS4B/Roq1-like leucine-rich repeats" evidence="6">
    <location>
        <begin position="278"/>
        <end position="364"/>
    </location>
</feature>
<evidence type="ECO:0000256" key="3">
    <source>
        <dbReference type="ARBA" id="ARBA00022821"/>
    </source>
</evidence>
<dbReference type="InterPro" id="IPR044974">
    <property type="entry name" value="Disease_R_plants"/>
</dbReference>
<dbReference type="InterPro" id="IPR045344">
    <property type="entry name" value="C-JID"/>
</dbReference>
<dbReference type="RefSeq" id="XP_060674201.1">
    <property type="nucleotide sequence ID" value="XM_060818218.1"/>
</dbReference>
<protein>
    <submittedName>
        <fullName evidence="8">Disease resistance protein RUN1-like</fullName>
    </submittedName>
</protein>
<reference evidence="8" key="1">
    <citation type="submission" date="2025-08" db="UniProtKB">
        <authorList>
            <consortium name="RefSeq"/>
        </authorList>
    </citation>
    <scope>IDENTIFICATION</scope>
    <source>
        <tissue evidence="8">Seedling</tissue>
    </source>
</reference>
<dbReference type="PANTHER" id="PTHR11017">
    <property type="entry name" value="LEUCINE-RICH REPEAT-CONTAINING PROTEIN"/>
    <property type="match status" value="1"/>
</dbReference>
<evidence type="ECO:0000313" key="7">
    <source>
        <dbReference type="Proteomes" id="UP001652623"/>
    </source>
</evidence>
<gene>
    <name evidence="8" type="primary">LOC125419073</name>
</gene>
<dbReference type="PANTHER" id="PTHR11017:SF479">
    <property type="entry name" value="DISEASE RESISTANCE PROTEIN (TIR-NBS-LRR CLASS) FAMILY"/>
    <property type="match status" value="1"/>
</dbReference>
<evidence type="ECO:0000256" key="4">
    <source>
        <dbReference type="SAM" id="MobiDB-lite"/>
    </source>
</evidence>
<evidence type="ECO:0000259" key="6">
    <source>
        <dbReference type="Pfam" id="PF23286"/>
    </source>
</evidence>
<dbReference type="Pfam" id="PF23286">
    <property type="entry name" value="LRR_13"/>
    <property type="match status" value="1"/>
</dbReference>
<keyword evidence="1" id="KW-0433">Leucine-rich repeat</keyword>
<dbReference type="Pfam" id="PF20160">
    <property type="entry name" value="C-JID"/>
    <property type="match status" value="1"/>
</dbReference>
<sequence length="677" mass="77434">MSKISRDIKVCRAAFSEIYNLRILKIYCEKKFKLYLPQGLGSRLSDNIHNKKFKLYLPQGLGSYLSDKLSYLQWDLYPLKSLPSKFSPENLVELILHGSHVQKLWNHHEVKSLPMLRRIDLSYSQLLTELPDLSHSPNLESLNLEGCKSLVHVLSSLPNLEKLTYLNLNGCSKLRDLDDISKSTQGYLDVARLGGIKNLWKNFTYLKSCIQSFTGNLCLYSSQDHISQKFAPNLRCLLLCHTAIETVPPSIGDLSGLVQLKLSFCRKFKSLPSSIYHLKSLESLNLCGCEKLKTFPEILEPMKRLRFLQLSYSGIKELPESIVNLVSLINLDTSGCKDLEFLPNGLCNLRNLKAIRLGFCSKLQKLPSLPPSLHVLYVNNCERLKYLPELQSLCKFLSASGCTSLENISNWSAAPLLDHLSDIFVYTDYIDFYGCEKLDRNTHNTMIADRVVIQILASIKFGSDTPYHNFCYPGDEIPKWFNHQTCGTSINNIMLPPYWNNDDFLALAICIVFHWNKIDKNRMLITSCTLKFKTIDDGSLYKYHNCTLSSMFNQFSSDHVLIWYVKRQSSESGQEMDGLDWPTTCSIEASFHVCLAYYEQIGRFISKLSNLGSEYGEIKKFGVRFVYKQDMERCDAETERKNKRSFNECCESSASEAVGSLKEEDDDESHSKKPKRI</sequence>
<evidence type="ECO:0000313" key="8">
    <source>
        <dbReference type="RefSeq" id="XP_060674201.1"/>
    </source>
</evidence>
<proteinExistence type="predicted"/>
<dbReference type="InterPro" id="IPR058546">
    <property type="entry name" value="RPS4B/Roq1-like_LRR"/>
</dbReference>
<feature type="region of interest" description="Disordered" evidence="4">
    <location>
        <begin position="637"/>
        <end position="677"/>
    </location>
</feature>
<evidence type="ECO:0000259" key="5">
    <source>
        <dbReference type="Pfam" id="PF20160"/>
    </source>
</evidence>
<name>A0ABM4ABU9_ZIZJJ</name>
<keyword evidence="7" id="KW-1185">Reference proteome</keyword>
<dbReference type="GeneID" id="125419073"/>
<feature type="domain" description="C-JID" evidence="5">
    <location>
        <begin position="473"/>
        <end position="632"/>
    </location>
</feature>
<keyword evidence="2" id="KW-0677">Repeat</keyword>
<dbReference type="Proteomes" id="UP001652623">
    <property type="component" value="Chromosome 6"/>
</dbReference>
<dbReference type="InterPro" id="IPR032675">
    <property type="entry name" value="LRR_dom_sf"/>
</dbReference>
<keyword evidence="3" id="KW-0611">Plant defense</keyword>
<organism evidence="7 8">
    <name type="scientific">Ziziphus jujuba</name>
    <name type="common">Chinese jujube</name>
    <name type="synonym">Ziziphus sativa</name>
    <dbReference type="NCBI Taxonomy" id="326968"/>
    <lineage>
        <taxon>Eukaryota</taxon>
        <taxon>Viridiplantae</taxon>
        <taxon>Streptophyta</taxon>
        <taxon>Embryophyta</taxon>
        <taxon>Tracheophyta</taxon>
        <taxon>Spermatophyta</taxon>
        <taxon>Magnoliopsida</taxon>
        <taxon>eudicotyledons</taxon>
        <taxon>Gunneridae</taxon>
        <taxon>Pentapetalae</taxon>
        <taxon>rosids</taxon>
        <taxon>fabids</taxon>
        <taxon>Rosales</taxon>
        <taxon>Rhamnaceae</taxon>
        <taxon>Paliureae</taxon>
        <taxon>Ziziphus</taxon>
    </lineage>
</organism>
<accession>A0ABM4ABU9</accession>
<dbReference type="SUPFAM" id="SSF52058">
    <property type="entry name" value="L domain-like"/>
    <property type="match status" value="1"/>
</dbReference>
<evidence type="ECO:0000256" key="2">
    <source>
        <dbReference type="ARBA" id="ARBA00022737"/>
    </source>
</evidence>
<dbReference type="Gene3D" id="3.80.10.10">
    <property type="entry name" value="Ribonuclease Inhibitor"/>
    <property type="match status" value="2"/>
</dbReference>
<evidence type="ECO:0000256" key="1">
    <source>
        <dbReference type="ARBA" id="ARBA00022614"/>
    </source>
</evidence>